<accession>A0A1G1YFA0</accession>
<dbReference type="EMBL" id="MHIL01000026">
    <property type="protein sequence ID" value="OGY50959.1"/>
    <property type="molecule type" value="Genomic_DNA"/>
</dbReference>
<reference evidence="2 3" key="1">
    <citation type="journal article" date="2016" name="Nat. Commun.">
        <title>Thousands of microbial genomes shed light on interconnected biogeochemical processes in an aquifer system.</title>
        <authorList>
            <person name="Anantharaman K."/>
            <person name="Brown C.T."/>
            <person name="Hug L.A."/>
            <person name="Sharon I."/>
            <person name="Castelle C.J."/>
            <person name="Probst A.J."/>
            <person name="Thomas B.C."/>
            <person name="Singh A."/>
            <person name="Wilkins M.J."/>
            <person name="Karaoz U."/>
            <person name="Brodie E.L."/>
            <person name="Williams K.H."/>
            <person name="Hubbard S.S."/>
            <person name="Banfield J.F."/>
        </authorList>
    </citation>
    <scope>NUCLEOTIDE SEQUENCE [LARGE SCALE GENOMIC DNA]</scope>
</reference>
<organism evidence="2 3">
    <name type="scientific">Candidatus Buchananbacteria bacterium RIFCSPHIGHO2_02_FULL_56_16</name>
    <dbReference type="NCBI Taxonomy" id="1797542"/>
    <lineage>
        <taxon>Bacteria</taxon>
        <taxon>Candidatus Buchananiibacteriota</taxon>
    </lineage>
</organism>
<gene>
    <name evidence="2" type="ORF">A3J59_00460</name>
</gene>
<dbReference type="Proteomes" id="UP000177310">
    <property type="component" value="Unassembled WGS sequence"/>
</dbReference>
<evidence type="ECO:0000256" key="1">
    <source>
        <dbReference type="SAM" id="Phobius"/>
    </source>
</evidence>
<proteinExistence type="predicted"/>
<name>A0A1G1YFA0_9BACT</name>
<evidence type="ECO:0000313" key="2">
    <source>
        <dbReference type="EMBL" id="OGY50959.1"/>
    </source>
</evidence>
<sequence>MVAMGEEEKEACIHCGTEWYRIHYRDGVCHQCQQLGRPGRTELAARRRTFRRTLAFGALVIGSLILRMALR</sequence>
<evidence type="ECO:0000313" key="3">
    <source>
        <dbReference type="Proteomes" id="UP000177310"/>
    </source>
</evidence>
<keyword evidence="1" id="KW-0472">Membrane</keyword>
<comment type="caution">
    <text evidence="2">The sequence shown here is derived from an EMBL/GenBank/DDBJ whole genome shotgun (WGS) entry which is preliminary data.</text>
</comment>
<protein>
    <submittedName>
        <fullName evidence="2">Uncharacterized protein</fullName>
    </submittedName>
</protein>
<feature type="transmembrane region" description="Helical" evidence="1">
    <location>
        <begin position="53"/>
        <end position="70"/>
    </location>
</feature>
<dbReference type="AlphaFoldDB" id="A0A1G1YFA0"/>
<keyword evidence="1" id="KW-0812">Transmembrane</keyword>
<keyword evidence="1" id="KW-1133">Transmembrane helix</keyword>